<dbReference type="AlphaFoldDB" id="A0ABC9N5I0"/>
<keyword evidence="2" id="KW-1185">Reference proteome</keyword>
<reference evidence="1" key="1">
    <citation type="submission" date="2007-06" db="EMBL/GenBank/DDBJ databases">
        <authorList>
            <person name="Fulton L."/>
            <person name="Clifton S."/>
            <person name="Fulton B."/>
            <person name="Xu J."/>
            <person name="Minx P."/>
            <person name="Pepin K.H."/>
            <person name="Johnson M."/>
            <person name="Thiruvilangam P."/>
            <person name="Bhonagiri V."/>
            <person name="Nash W.E."/>
            <person name="Mardis E.R."/>
            <person name="Wilson R.K."/>
        </authorList>
    </citation>
    <scope>NUCLEOTIDE SEQUENCE [LARGE SCALE GENOMIC DNA]</scope>
    <source>
        <strain evidence="1">ATCC 8492</strain>
    </source>
</reference>
<evidence type="ECO:0008006" key="3">
    <source>
        <dbReference type="Google" id="ProtNLM"/>
    </source>
</evidence>
<dbReference type="EMBL" id="AAYH02000049">
    <property type="protein sequence ID" value="EDO51965.1"/>
    <property type="molecule type" value="Genomic_DNA"/>
</dbReference>
<evidence type="ECO:0000313" key="2">
    <source>
        <dbReference type="Proteomes" id="UP000004110"/>
    </source>
</evidence>
<reference evidence="1" key="2">
    <citation type="submission" date="2013-11" db="EMBL/GenBank/DDBJ databases">
        <title>Draft genome sequence of Bacteroides uniformis (ATCC 8492).</title>
        <authorList>
            <person name="Sudarsanam P."/>
            <person name="Ley R."/>
            <person name="Guruge J."/>
            <person name="Turnbaugh P.J."/>
            <person name="Mahowald M."/>
            <person name="Liep D."/>
            <person name="Gordon J."/>
        </authorList>
    </citation>
    <scope>NUCLEOTIDE SEQUENCE</scope>
    <source>
        <strain evidence="1">ATCC 8492</strain>
    </source>
</reference>
<organism evidence="1 2">
    <name type="scientific">Bacteroides uniformis (strain ATCC 8492 / DSM 6597 / CCUG 4942 / CIP 103695 / JCM 5828 / KCTC 5204 / NCTC 13054 / VPI 0061)</name>
    <dbReference type="NCBI Taxonomy" id="411479"/>
    <lineage>
        <taxon>Bacteria</taxon>
        <taxon>Pseudomonadati</taxon>
        <taxon>Bacteroidota</taxon>
        <taxon>Bacteroidia</taxon>
        <taxon>Bacteroidales</taxon>
        <taxon>Bacteroidaceae</taxon>
        <taxon>Bacteroides</taxon>
    </lineage>
</organism>
<name>A0ABC9N5I0_BACUC</name>
<sequence>MIAKDSQSFFVPFYLERNETFLETLQITACAYYN</sequence>
<gene>
    <name evidence="1" type="ORF">BACUNI_04516</name>
</gene>
<proteinExistence type="predicted"/>
<comment type="caution">
    <text evidence="1">The sequence shown here is derived from an EMBL/GenBank/DDBJ whole genome shotgun (WGS) entry which is preliminary data.</text>
</comment>
<evidence type="ECO:0000313" key="1">
    <source>
        <dbReference type="EMBL" id="EDO51965.1"/>
    </source>
</evidence>
<dbReference type="Proteomes" id="UP000004110">
    <property type="component" value="Unassembled WGS sequence"/>
</dbReference>
<accession>A0ABC9N5I0</accession>
<protein>
    <recommendedName>
        <fullName evidence="3">Transposase</fullName>
    </recommendedName>
</protein>